<organism evidence="1 2">
    <name type="scientific">Methanothermobacter defluvii</name>
    <dbReference type="NCBI Taxonomy" id="49339"/>
    <lineage>
        <taxon>Archaea</taxon>
        <taxon>Methanobacteriati</taxon>
        <taxon>Methanobacteriota</taxon>
        <taxon>Methanomada group</taxon>
        <taxon>Methanobacteria</taxon>
        <taxon>Methanobacteriales</taxon>
        <taxon>Methanobacteriaceae</taxon>
        <taxon>Methanothermobacter</taxon>
    </lineage>
</organism>
<accession>A0A371NES5</accession>
<dbReference type="Gene3D" id="3.40.720.10">
    <property type="entry name" value="Alkaline Phosphatase, subunit A"/>
    <property type="match status" value="1"/>
</dbReference>
<reference evidence="1 2" key="1">
    <citation type="submission" date="2018-07" db="EMBL/GenBank/DDBJ databases">
        <title>Genomic Encyclopedia of Type Strains, Phase IV (KMG-IV): sequencing the most valuable type-strain genomes for metagenomic binning, comparative biology and taxonomic classification.</title>
        <authorList>
            <person name="Goeker M."/>
        </authorList>
    </citation>
    <scope>NUCLEOTIDE SEQUENCE [LARGE SCALE GENOMIC DNA]</scope>
    <source>
        <strain evidence="1 2">DSM 7466</strain>
    </source>
</reference>
<dbReference type="Proteomes" id="UP000256864">
    <property type="component" value="Unassembled WGS sequence"/>
</dbReference>
<name>A0A371NES5_9EURY</name>
<protein>
    <submittedName>
        <fullName evidence="1">Putative AlkP superfamily phosphohydrolase/phosphomutase</fullName>
    </submittedName>
</protein>
<dbReference type="SUPFAM" id="SSF53649">
    <property type="entry name" value="Alkaline phosphatase-like"/>
    <property type="match status" value="1"/>
</dbReference>
<proteinExistence type="predicted"/>
<sequence length="481" mass="55717">MKVMIIGIDGLDNELLIKFEKELPNFRKLREESPYTKLTSVFPPDSPTAWTSIYTGKTPAEHGIVYFKDPFSESRYGDYMSKDISGKTFWDVAGKKGKKTCVLFPHLGYPVWPVNGIMIGRTTEVDIKKFDIQTWPKEISTKYDLSGLKPMTSYPVNIGDIIDPTKEVILNEVELAVQICQDFNWDIYFFYSSSLDNIQHLFWMYNDKEDPFYVEGNPYEDVILDFYKFYDENVIGRFLELIDSDTVLIILSDHGHAMRPVKVVNINEILRKKGFLRTEGGKRSIKNSFIDKTKKSLLSIIDQHRSIGKMASTFLRIFPKGLSIYTKMTPINKESIAYLSDPSGGIKAYSYAGIKINKEIIDDSSYETQRDKIIKILLSIKDPENDDDLVEWAKRREELYNGKYINKYPDVVFKLKDGWGVGTEINEKIFSWSRSHKLHSGNHRGETPVLIVYNKKIKFDLKKNLELMDIYPLIFSFLEME</sequence>
<dbReference type="GO" id="GO:0016787">
    <property type="term" value="F:hydrolase activity"/>
    <property type="evidence" value="ECO:0007669"/>
    <property type="project" value="UniProtKB-KW"/>
</dbReference>
<keyword evidence="1" id="KW-0378">Hydrolase</keyword>
<keyword evidence="2" id="KW-1185">Reference proteome</keyword>
<dbReference type="InterPro" id="IPR002591">
    <property type="entry name" value="Phosphodiest/P_Trfase"/>
</dbReference>
<dbReference type="InterPro" id="IPR017850">
    <property type="entry name" value="Alkaline_phosphatase_core_sf"/>
</dbReference>
<evidence type="ECO:0000313" key="1">
    <source>
        <dbReference type="EMBL" id="REE28985.1"/>
    </source>
</evidence>
<dbReference type="AlphaFoldDB" id="A0A371NES5"/>
<comment type="caution">
    <text evidence="1">The sequence shown here is derived from an EMBL/GenBank/DDBJ whole genome shotgun (WGS) entry which is preliminary data.</text>
</comment>
<gene>
    <name evidence="1" type="ORF">C7452_1016</name>
</gene>
<dbReference type="PANTHER" id="PTHR10151">
    <property type="entry name" value="ECTONUCLEOTIDE PYROPHOSPHATASE/PHOSPHODIESTERASE"/>
    <property type="match status" value="1"/>
</dbReference>
<dbReference type="Pfam" id="PF01663">
    <property type="entry name" value="Phosphodiest"/>
    <property type="match status" value="1"/>
</dbReference>
<dbReference type="PANTHER" id="PTHR10151:SF120">
    <property type="entry name" value="BIS(5'-ADENOSYL)-TRIPHOSPHATASE"/>
    <property type="match status" value="1"/>
</dbReference>
<evidence type="ECO:0000313" key="2">
    <source>
        <dbReference type="Proteomes" id="UP000256864"/>
    </source>
</evidence>
<dbReference type="EMBL" id="QREL01000001">
    <property type="protein sequence ID" value="REE28985.1"/>
    <property type="molecule type" value="Genomic_DNA"/>
</dbReference>